<dbReference type="HOGENOM" id="CLU_800663_0_0_1"/>
<dbReference type="Pfam" id="PF01485">
    <property type="entry name" value="IBR"/>
    <property type="match status" value="2"/>
</dbReference>
<dbReference type="SMART" id="SM00647">
    <property type="entry name" value="IBR"/>
    <property type="match status" value="2"/>
</dbReference>
<dbReference type="Gene3D" id="1.20.120.1750">
    <property type="match status" value="1"/>
</dbReference>
<keyword evidence="6" id="KW-0863">Zinc-finger</keyword>
<dbReference type="InterPro" id="IPR002867">
    <property type="entry name" value="IBR_dom"/>
</dbReference>
<dbReference type="GO" id="GO:0016567">
    <property type="term" value="P:protein ubiquitination"/>
    <property type="evidence" value="ECO:0007669"/>
    <property type="project" value="InterPro"/>
</dbReference>
<evidence type="ECO:0000259" key="10">
    <source>
        <dbReference type="PROSITE" id="PS51873"/>
    </source>
</evidence>
<dbReference type="EMBL" id="KI911160">
    <property type="protein sequence ID" value="ETR98699.1"/>
    <property type="molecule type" value="Genomic_DNA"/>
</dbReference>
<evidence type="ECO:0000256" key="9">
    <source>
        <dbReference type="SAM" id="MobiDB-lite"/>
    </source>
</evidence>
<dbReference type="SUPFAM" id="SSF57850">
    <property type="entry name" value="RING/U-box"/>
    <property type="match status" value="2"/>
</dbReference>
<dbReference type="EC" id="2.3.2.31" evidence="2"/>
<evidence type="ECO:0000256" key="6">
    <source>
        <dbReference type="ARBA" id="ARBA00022771"/>
    </source>
</evidence>
<accession>A0A024RZX7</accession>
<protein>
    <recommendedName>
        <fullName evidence="2">RBR-type E3 ubiquitin transferase</fullName>
        <ecNumber evidence="2">2.3.2.31</ecNumber>
    </recommendedName>
</protein>
<dbReference type="OrthoDB" id="10009520at2759"/>
<dbReference type="CDD" id="cd22584">
    <property type="entry name" value="Rcat_RBR_unk"/>
    <property type="match status" value="1"/>
</dbReference>
<keyword evidence="7" id="KW-0833">Ubl conjugation pathway</keyword>
<feature type="non-terminal residue" evidence="11">
    <location>
        <position position="347"/>
    </location>
</feature>
<evidence type="ECO:0000313" key="12">
    <source>
        <dbReference type="Proteomes" id="UP000024376"/>
    </source>
</evidence>
<sequence length="347" mass="37953">MSRRHHQQHIRQPAVAPAPASAPALERSRAVEELHPVLLDLILRMNIVPPGEIGSLSEAALANAVTLAISMLPEDEQTRIVSRIMTDDEIAEERLNHPRLQNLQSRVALSQNERRLLLRASPEPDDDGANEDEAGANGCIICFDRNAVAVPCGCRYCASCLRELVRVGLRSEADFPPRCCRPFDEATVRLAGRPALVHLFRQLSAEYAVPPAQRLYCHNPGCASFIPASAIQAAARDEANATAVGTCPSCSSATCRECGGRAHRGLPCRAEGDDEAMWDMMDANGLVGCPQCGIVITLMDGCNHMTCVCGAEFCFLCGEDWEFDCRCPLYNARELRVPIRRRPGRLP</sequence>
<keyword evidence="3" id="KW-0808">Transferase</keyword>
<dbReference type="PANTHER" id="PTHR11685">
    <property type="entry name" value="RBR FAMILY RING FINGER AND IBR DOMAIN-CONTAINING"/>
    <property type="match status" value="1"/>
</dbReference>
<dbReference type="InterPro" id="IPR031127">
    <property type="entry name" value="E3_UB_ligase_RBR"/>
</dbReference>
<evidence type="ECO:0000256" key="7">
    <source>
        <dbReference type="ARBA" id="ARBA00022786"/>
    </source>
</evidence>
<evidence type="ECO:0000256" key="1">
    <source>
        <dbReference type="ARBA" id="ARBA00001798"/>
    </source>
</evidence>
<name>A0A024RZX7_HYPJR</name>
<dbReference type="InterPro" id="IPR044066">
    <property type="entry name" value="TRIAD_supradom"/>
</dbReference>
<gene>
    <name evidence="11" type="ORF">M419DRAFT_58189</name>
</gene>
<feature type="compositionally biased region" description="Low complexity" evidence="9">
    <location>
        <begin position="13"/>
        <end position="23"/>
    </location>
</feature>
<evidence type="ECO:0000256" key="2">
    <source>
        <dbReference type="ARBA" id="ARBA00012251"/>
    </source>
</evidence>
<keyword evidence="5" id="KW-0677">Repeat</keyword>
<evidence type="ECO:0000256" key="8">
    <source>
        <dbReference type="ARBA" id="ARBA00022833"/>
    </source>
</evidence>
<feature type="region of interest" description="Disordered" evidence="9">
    <location>
        <begin position="1"/>
        <end position="23"/>
    </location>
</feature>
<evidence type="ECO:0000313" key="11">
    <source>
        <dbReference type="EMBL" id="ETR98699.1"/>
    </source>
</evidence>
<dbReference type="PROSITE" id="PS51873">
    <property type="entry name" value="TRIAD"/>
    <property type="match status" value="1"/>
</dbReference>
<reference evidence="12" key="1">
    <citation type="journal article" date="2013" name="Ind. Biotechnol.">
        <title>Comparative genomics analysis of Trichoderma reesei strains.</title>
        <authorList>
            <person name="Koike H."/>
            <person name="Aerts A."/>
            <person name="LaButti K."/>
            <person name="Grigoriev I.V."/>
            <person name="Baker S.E."/>
        </authorList>
    </citation>
    <scope>NUCLEOTIDE SEQUENCE [LARGE SCALE GENOMIC DNA]</scope>
    <source>
        <strain evidence="12">ATCC 56765 / BCRC 32924 / NRRL 11460 / Rut C-30</strain>
    </source>
</reference>
<dbReference type="GO" id="GO:0008270">
    <property type="term" value="F:zinc ion binding"/>
    <property type="evidence" value="ECO:0007669"/>
    <property type="project" value="UniProtKB-KW"/>
</dbReference>
<evidence type="ECO:0000256" key="5">
    <source>
        <dbReference type="ARBA" id="ARBA00022737"/>
    </source>
</evidence>
<evidence type="ECO:0000256" key="3">
    <source>
        <dbReference type="ARBA" id="ARBA00022679"/>
    </source>
</evidence>
<dbReference type="AlphaFoldDB" id="A0A024RZX7"/>
<dbReference type="Proteomes" id="UP000024376">
    <property type="component" value="Unassembled WGS sequence"/>
</dbReference>
<dbReference type="KEGG" id="trr:M419DRAFT_58189"/>
<comment type="catalytic activity">
    <reaction evidence="1">
        <text>[E2 ubiquitin-conjugating enzyme]-S-ubiquitinyl-L-cysteine + [acceptor protein]-L-lysine = [E2 ubiquitin-conjugating enzyme]-L-cysteine + [acceptor protein]-N(6)-ubiquitinyl-L-lysine.</text>
        <dbReference type="EC" id="2.3.2.31"/>
    </reaction>
</comment>
<keyword evidence="4" id="KW-0479">Metal-binding</keyword>
<evidence type="ECO:0000256" key="4">
    <source>
        <dbReference type="ARBA" id="ARBA00022723"/>
    </source>
</evidence>
<dbReference type="GO" id="GO:0061630">
    <property type="term" value="F:ubiquitin protein ligase activity"/>
    <property type="evidence" value="ECO:0007669"/>
    <property type="project" value="UniProtKB-EC"/>
</dbReference>
<dbReference type="CDD" id="cd20335">
    <property type="entry name" value="BRcat_RBR"/>
    <property type="match status" value="1"/>
</dbReference>
<organism evidence="11 12">
    <name type="scientific">Hypocrea jecorina (strain ATCC 56765 / BCRC 32924 / NRRL 11460 / Rut C-30)</name>
    <name type="common">Trichoderma reesei</name>
    <dbReference type="NCBI Taxonomy" id="1344414"/>
    <lineage>
        <taxon>Eukaryota</taxon>
        <taxon>Fungi</taxon>
        <taxon>Dikarya</taxon>
        <taxon>Ascomycota</taxon>
        <taxon>Pezizomycotina</taxon>
        <taxon>Sordariomycetes</taxon>
        <taxon>Hypocreomycetidae</taxon>
        <taxon>Hypocreales</taxon>
        <taxon>Hypocreaceae</taxon>
        <taxon>Trichoderma</taxon>
    </lineage>
</organism>
<feature type="domain" description="RING-type" evidence="10">
    <location>
        <begin position="135"/>
        <end position="331"/>
    </location>
</feature>
<proteinExistence type="predicted"/>
<keyword evidence="8" id="KW-0862">Zinc</keyword>